<accession>A0ABT5W236</accession>
<gene>
    <name evidence="1" type="ORF">PNH38_00305</name>
</gene>
<evidence type="ECO:0000313" key="2">
    <source>
        <dbReference type="Proteomes" id="UP001213979"/>
    </source>
</evidence>
<name>A0ABT5W236_9BACL</name>
<dbReference type="EMBL" id="JAQOTG010000001">
    <property type="protein sequence ID" value="MDE8562316.1"/>
    <property type="molecule type" value="Genomic_DNA"/>
</dbReference>
<proteinExistence type="predicted"/>
<protein>
    <submittedName>
        <fullName evidence="1">Uncharacterized protein</fullName>
    </submittedName>
</protein>
<organism evidence="1 2">
    <name type="scientific">Anoxybacteroides rupiense</name>
    <dbReference type="NCBI Taxonomy" id="311460"/>
    <lineage>
        <taxon>Bacteria</taxon>
        <taxon>Bacillati</taxon>
        <taxon>Bacillota</taxon>
        <taxon>Bacilli</taxon>
        <taxon>Bacillales</taxon>
        <taxon>Anoxybacillaceae</taxon>
        <taxon>Anoxybacteroides</taxon>
    </lineage>
</organism>
<evidence type="ECO:0000313" key="1">
    <source>
        <dbReference type="EMBL" id="MDE8562316.1"/>
    </source>
</evidence>
<comment type="caution">
    <text evidence="1">The sequence shown here is derived from an EMBL/GenBank/DDBJ whole genome shotgun (WGS) entry which is preliminary data.</text>
</comment>
<keyword evidence="2" id="KW-1185">Reference proteome</keyword>
<reference evidence="1 2" key="1">
    <citation type="submission" date="2023-01" db="EMBL/GenBank/DDBJ databases">
        <title>Genome-based reclassification of Anoxybacillus geothermalis as a later heterotypic synonym of Anoxybacillus rupiensis.</title>
        <authorList>
            <person name="Inan Bektas K."/>
            <person name="Canakci S."/>
            <person name="Belduz A.A."/>
            <person name="Guler H.H."/>
        </authorList>
    </citation>
    <scope>NUCLEOTIDE SEQUENCE [LARGE SCALE GENOMIC DNA]</scope>
    <source>
        <strain evidence="1 2">DSM 17127</strain>
    </source>
</reference>
<sequence length="56" mass="6481">MSIRFMCGFISRNAALIPALLAFFIIHFHHKGSILKTNEISLKKWGVTFLAKREYI</sequence>
<dbReference type="Proteomes" id="UP001213979">
    <property type="component" value="Unassembled WGS sequence"/>
</dbReference>